<protein>
    <submittedName>
        <fullName evidence="1">Uncharacterized protein</fullName>
    </submittedName>
</protein>
<dbReference type="Proteomes" id="UP000031671">
    <property type="component" value="Unassembled WGS sequence"/>
</dbReference>
<proteinExistence type="predicted"/>
<reference evidence="1 2" key="2">
    <citation type="submission" date="2015-01" db="EMBL/GenBank/DDBJ databases">
        <authorList>
            <consortium name="NBRP consortium"/>
            <person name="Sawabe T."/>
            <person name="Meirelles P."/>
            <person name="Feng G."/>
            <person name="Sayaka M."/>
            <person name="Hattori M."/>
            <person name="Ohkuma M."/>
        </authorList>
    </citation>
    <scope>NUCLEOTIDE SEQUENCE [LARGE SCALE GENOMIC DNA]</scope>
    <source>
        <strain evidence="2">JCM 19231</strain>
    </source>
</reference>
<dbReference type="AlphaFoldDB" id="A0A0B8P494"/>
<accession>A0A0B8P494</accession>
<name>A0A0B8P494_9VIBR</name>
<comment type="caution">
    <text evidence="1">The sequence shown here is derived from an EMBL/GenBank/DDBJ whole genome shotgun (WGS) entry which is preliminary data.</text>
</comment>
<dbReference type="EMBL" id="BBRZ01000074">
    <property type="protein sequence ID" value="GAM58113.1"/>
    <property type="molecule type" value="Genomic_DNA"/>
</dbReference>
<gene>
    <name evidence="1" type="ORF">JCM19231_3054</name>
</gene>
<sequence>MKFIDLEINDTVFVLTPIYTKQRGVSASNQQQYFLPYKVSKVTKQFFDVEGLGRFKRDDGQAHGISRFDKQAYMLGEASNGNGMVTDQSNEHAKACEIQTLIDEINYYITRYTVNHKVLQDSELKQLYTLIKKNAEQFSSFSKPSTTRRQLLIVKTKCEFFNFGN</sequence>
<evidence type="ECO:0000313" key="2">
    <source>
        <dbReference type="Proteomes" id="UP000031671"/>
    </source>
</evidence>
<evidence type="ECO:0000313" key="1">
    <source>
        <dbReference type="EMBL" id="GAM58113.1"/>
    </source>
</evidence>
<reference evidence="1 2" key="1">
    <citation type="submission" date="2015-01" db="EMBL/GenBank/DDBJ databases">
        <title>Vibrio sp. C1 JCM 19231 whole genome shotgun sequence.</title>
        <authorList>
            <person name="Sawabe T."/>
            <person name="Meirelles P."/>
            <person name="Feng G."/>
            <person name="Sayaka M."/>
            <person name="Hattori M."/>
            <person name="Ohkuma M."/>
        </authorList>
    </citation>
    <scope>NUCLEOTIDE SEQUENCE [LARGE SCALE GENOMIC DNA]</scope>
    <source>
        <strain evidence="2">JCM 19231</strain>
    </source>
</reference>
<keyword evidence="2" id="KW-1185">Reference proteome</keyword>
<organism evidence="1 2">
    <name type="scientific">Vibrio ishigakensis</name>
    <dbReference type="NCBI Taxonomy" id="1481914"/>
    <lineage>
        <taxon>Bacteria</taxon>
        <taxon>Pseudomonadati</taxon>
        <taxon>Pseudomonadota</taxon>
        <taxon>Gammaproteobacteria</taxon>
        <taxon>Vibrionales</taxon>
        <taxon>Vibrionaceae</taxon>
        <taxon>Vibrio</taxon>
    </lineage>
</organism>